<dbReference type="EMBL" id="CP050854">
    <property type="protein sequence ID" value="QTF10302.1"/>
    <property type="molecule type" value="Genomic_DNA"/>
</dbReference>
<keyword evidence="9" id="KW-1185">Reference proteome</keyword>
<dbReference type="Pfam" id="PF01523">
    <property type="entry name" value="PmbA_TldD_1st"/>
    <property type="match status" value="1"/>
</dbReference>
<dbReference type="GO" id="GO:0008237">
    <property type="term" value="F:metallopeptidase activity"/>
    <property type="evidence" value="ECO:0007669"/>
    <property type="project" value="UniProtKB-KW"/>
</dbReference>
<feature type="domain" description="Metalloprotease TldD/E C-terminal" evidence="6">
    <location>
        <begin position="246"/>
        <end position="479"/>
    </location>
</feature>
<dbReference type="Gene3D" id="3.30.2290.10">
    <property type="entry name" value="PmbA/TldD superfamily"/>
    <property type="match status" value="1"/>
</dbReference>
<feature type="domain" description="Metalloprotease TldD/E N-terminal" evidence="5">
    <location>
        <begin position="36"/>
        <end position="99"/>
    </location>
</feature>
<keyword evidence="2" id="KW-0645">Protease</keyword>
<dbReference type="Proteomes" id="UP000671960">
    <property type="component" value="Chromosome"/>
</dbReference>
<evidence type="ECO:0000256" key="4">
    <source>
        <dbReference type="ARBA" id="ARBA00023049"/>
    </source>
</evidence>
<dbReference type="InterPro" id="IPR045570">
    <property type="entry name" value="Metalloprtase-TldD/E_cen_dom"/>
</dbReference>
<dbReference type="InterPro" id="IPR036059">
    <property type="entry name" value="TldD/PmbA_sf"/>
</dbReference>
<name>A0ABX7V0E5_9GAMM</name>
<protein>
    <submittedName>
        <fullName evidence="8">Metalloprotease TldD</fullName>
    </submittedName>
</protein>
<keyword evidence="3" id="KW-0378">Hydrolase</keyword>
<dbReference type="InterPro" id="IPR045569">
    <property type="entry name" value="Metalloprtase-TldD/E_C"/>
</dbReference>
<keyword evidence="4 8" id="KW-0482">Metalloprotease</keyword>
<gene>
    <name evidence="8" type="primary">tldD</name>
    <name evidence="8" type="ORF">HC231_22025</name>
</gene>
<dbReference type="RefSeq" id="WP_208228784.1">
    <property type="nucleotide sequence ID" value="NZ_CP050854.1"/>
</dbReference>
<evidence type="ECO:0000256" key="3">
    <source>
        <dbReference type="ARBA" id="ARBA00022801"/>
    </source>
</evidence>
<sequence length="481" mass="51209">MSLSFVSEQLLTANKLSLQDLSSVLDVLNERRLDYADLYFQSSYHESWVLEDRIIKDGSYNIDQGVGIRAINGEKTGFAYADQLTLNALRQSAQAARSIVREQGNGVAHTLGEVPHRALYSPLNPLDSLSREDKITLLRRADTVARAADARVQEVTASLSGVYELVLVAATDGTLAADVRPLVRLSISVLVEADGKRERGSSGGGARSGYDYFWETTEGETRVDAWAKEAVRMALVNLSAIAAPAGSMPVVLGAGWPGVLLHEAVGHGLEGDFNRRGTSVFSGQIGQLVASELCTVVDDGTLDGRRGSLAMDDEGVPGQYNVLIENGILKGYMQDKLNARLMGVSPTGNGRRESYAHLPMPRMTNTYMLDGKSTPEEIIASVDYGLYAPNFGGGQVDITSGKFVFSTSEAYLIEKGCITSPVKGATLIGSGIEAMQQISMVGNDLALDKGVGVCGKEGQSLPVGVGQPTLKLDNLTVGGTA</sequence>
<dbReference type="PANTHER" id="PTHR30624:SF4">
    <property type="entry name" value="METALLOPROTEASE TLDD"/>
    <property type="match status" value="1"/>
</dbReference>
<dbReference type="SUPFAM" id="SSF111283">
    <property type="entry name" value="Putative modulator of DNA gyrase, PmbA/TldD"/>
    <property type="match status" value="1"/>
</dbReference>
<dbReference type="InterPro" id="IPR025502">
    <property type="entry name" value="TldD"/>
</dbReference>
<reference evidence="8 9" key="1">
    <citation type="submission" date="2020-03" db="EMBL/GenBank/DDBJ databases">
        <authorList>
            <person name="Bakhshi Ganjeh M."/>
        </authorList>
    </citation>
    <scope>NUCLEOTIDE SEQUENCE [LARGE SCALE GENOMIC DNA]</scope>
    <source>
        <strain evidence="9">Iran 50</strain>
    </source>
</reference>
<dbReference type="PANTHER" id="PTHR30624">
    <property type="entry name" value="UNCHARACTERIZED PROTEIN TLDD AND PMBA"/>
    <property type="match status" value="1"/>
</dbReference>
<dbReference type="InterPro" id="IPR051463">
    <property type="entry name" value="Peptidase_U62_metallo"/>
</dbReference>
<evidence type="ECO:0000256" key="2">
    <source>
        <dbReference type="ARBA" id="ARBA00022670"/>
    </source>
</evidence>
<dbReference type="PIRSF" id="PIRSF004919">
    <property type="entry name" value="TldD"/>
    <property type="match status" value="1"/>
</dbReference>
<dbReference type="NCBIfam" id="NF008006">
    <property type="entry name" value="PRK10735.1"/>
    <property type="match status" value="1"/>
</dbReference>
<evidence type="ECO:0000259" key="6">
    <source>
        <dbReference type="Pfam" id="PF19289"/>
    </source>
</evidence>
<dbReference type="InterPro" id="IPR002510">
    <property type="entry name" value="Metalloprtase-TldD/E_N"/>
</dbReference>
<accession>A0ABX7V0E5</accession>
<dbReference type="Pfam" id="PF19289">
    <property type="entry name" value="PmbA_TldD_3rd"/>
    <property type="match status" value="1"/>
</dbReference>
<evidence type="ECO:0000313" key="9">
    <source>
        <dbReference type="Proteomes" id="UP000671960"/>
    </source>
</evidence>
<organism evidence="8 9">
    <name type="scientific">Brenneria izadpanahii</name>
    <dbReference type="NCBI Taxonomy" id="2722756"/>
    <lineage>
        <taxon>Bacteria</taxon>
        <taxon>Pseudomonadati</taxon>
        <taxon>Pseudomonadota</taxon>
        <taxon>Gammaproteobacteria</taxon>
        <taxon>Enterobacterales</taxon>
        <taxon>Pectobacteriaceae</taxon>
        <taxon>Brenneria</taxon>
    </lineage>
</organism>
<dbReference type="Pfam" id="PF19290">
    <property type="entry name" value="PmbA_TldD_2nd"/>
    <property type="match status" value="1"/>
</dbReference>
<proteinExistence type="inferred from homology"/>
<evidence type="ECO:0000313" key="8">
    <source>
        <dbReference type="EMBL" id="QTF10302.1"/>
    </source>
</evidence>
<feature type="domain" description="Metalloprotease TldD/E central" evidence="7">
    <location>
        <begin position="125"/>
        <end position="238"/>
    </location>
</feature>
<evidence type="ECO:0000259" key="7">
    <source>
        <dbReference type="Pfam" id="PF19290"/>
    </source>
</evidence>
<comment type="similarity">
    <text evidence="1">Belongs to the peptidase U62 family.</text>
</comment>
<dbReference type="InterPro" id="IPR035068">
    <property type="entry name" value="TldD/PmbA_N"/>
</dbReference>
<evidence type="ECO:0000256" key="1">
    <source>
        <dbReference type="ARBA" id="ARBA00005836"/>
    </source>
</evidence>
<evidence type="ECO:0000259" key="5">
    <source>
        <dbReference type="Pfam" id="PF01523"/>
    </source>
</evidence>